<feature type="compositionally biased region" description="Basic and acidic residues" evidence="1">
    <location>
        <begin position="71"/>
        <end position="86"/>
    </location>
</feature>
<accession>A0A4Y2R476</accession>
<reference evidence="2 3" key="1">
    <citation type="journal article" date="2019" name="Sci. Rep.">
        <title>Orb-weaving spider Araneus ventricosus genome elucidates the spidroin gene catalogue.</title>
        <authorList>
            <person name="Kono N."/>
            <person name="Nakamura H."/>
            <person name="Ohtoshi R."/>
            <person name="Moran D.A.P."/>
            <person name="Shinohara A."/>
            <person name="Yoshida Y."/>
            <person name="Fujiwara M."/>
            <person name="Mori M."/>
            <person name="Tomita M."/>
            <person name="Arakawa K."/>
        </authorList>
    </citation>
    <scope>NUCLEOTIDE SEQUENCE [LARGE SCALE GENOMIC DNA]</scope>
</reference>
<name>A0A4Y2R476_ARAVE</name>
<evidence type="ECO:0000313" key="2">
    <source>
        <dbReference type="EMBL" id="GBN70472.1"/>
    </source>
</evidence>
<gene>
    <name evidence="2" type="ORF">AVEN_185328_1</name>
</gene>
<organism evidence="2 3">
    <name type="scientific">Araneus ventricosus</name>
    <name type="common">Orbweaver spider</name>
    <name type="synonym">Epeira ventricosa</name>
    <dbReference type="NCBI Taxonomy" id="182803"/>
    <lineage>
        <taxon>Eukaryota</taxon>
        <taxon>Metazoa</taxon>
        <taxon>Ecdysozoa</taxon>
        <taxon>Arthropoda</taxon>
        <taxon>Chelicerata</taxon>
        <taxon>Arachnida</taxon>
        <taxon>Araneae</taxon>
        <taxon>Araneomorphae</taxon>
        <taxon>Entelegynae</taxon>
        <taxon>Araneoidea</taxon>
        <taxon>Araneidae</taxon>
        <taxon>Araneus</taxon>
    </lineage>
</organism>
<dbReference type="EMBL" id="BGPR01015751">
    <property type="protein sequence ID" value="GBN70472.1"/>
    <property type="molecule type" value="Genomic_DNA"/>
</dbReference>
<dbReference type="Proteomes" id="UP000499080">
    <property type="component" value="Unassembled WGS sequence"/>
</dbReference>
<feature type="region of interest" description="Disordered" evidence="1">
    <location>
        <begin position="50"/>
        <end position="86"/>
    </location>
</feature>
<sequence>MQKLDLDLLLLDRGHAGGQHPQAGTLFTKYTSGKDVLATAYDLAYRRPKHGQATSVESDFEPRPTLPEAETPGHRDLESGENHIFI</sequence>
<dbReference type="AlphaFoldDB" id="A0A4Y2R476"/>
<protein>
    <submittedName>
        <fullName evidence="2">Uncharacterized protein</fullName>
    </submittedName>
</protein>
<keyword evidence="3" id="KW-1185">Reference proteome</keyword>
<evidence type="ECO:0000313" key="3">
    <source>
        <dbReference type="Proteomes" id="UP000499080"/>
    </source>
</evidence>
<proteinExistence type="predicted"/>
<comment type="caution">
    <text evidence="2">The sequence shown here is derived from an EMBL/GenBank/DDBJ whole genome shotgun (WGS) entry which is preliminary data.</text>
</comment>
<evidence type="ECO:0000256" key="1">
    <source>
        <dbReference type="SAM" id="MobiDB-lite"/>
    </source>
</evidence>